<keyword evidence="4" id="KW-1185">Reference proteome</keyword>
<dbReference type="Pfam" id="PF02214">
    <property type="entry name" value="BTB_2"/>
    <property type="match status" value="1"/>
</dbReference>
<accession>A0A6G0W8R8</accession>
<dbReference type="GO" id="GO:0051260">
    <property type="term" value="P:protein homooligomerization"/>
    <property type="evidence" value="ECO:0007669"/>
    <property type="project" value="InterPro"/>
</dbReference>
<dbReference type="PANTHER" id="PTHR14499:SF136">
    <property type="entry name" value="GH08630P"/>
    <property type="match status" value="1"/>
</dbReference>
<dbReference type="EMBL" id="VJMJ01000301">
    <property type="protein sequence ID" value="KAF0723586.1"/>
    <property type="molecule type" value="Genomic_DNA"/>
</dbReference>
<evidence type="ECO:0000259" key="2">
    <source>
        <dbReference type="PROSITE" id="PS50097"/>
    </source>
</evidence>
<feature type="domain" description="BTB" evidence="2">
    <location>
        <begin position="59"/>
        <end position="125"/>
    </location>
</feature>
<dbReference type="InterPro" id="IPR003131">
    <property type="entry name" value="T1-type_BTB"/>
</dbReference>
<evidence type="ECO:0000313" key="4">
    <source>
        <dbReference type="Proteomes" id="UP000481153"/>
    </source>
</evidence>
<sequence length="271" mass="30416">MKRARPALPQALKDLKRLSRQYIEECESTLSKVQDWERRAEQWKDLDRQIDGDIAASANLVTLNVGGKLFTTTKSTLLRMEGSTFHDLLAKDKWNGQETLFLDVDGSTFDRVLGYLRSNELYLVGLTEWDLHQLRHTLSRLRISLPQPTPLKTPARTMRSARLTVEEPPVISARVSVSSANSPTTSPAVDGMPMSPPPFTKQPQWLWAEKSKAKLSHDKLTITSAGCNKPWQIAMGDKQVMHYSVCLNDAAGDVVVGFASMEDMANEDEQF</sequence>
<dbReference type="PANTHER" id="PTHR14499">
    <property type="entry name" value="POTASSIUM CHANNEL TETRAMERIZATION DOMAIN-CONTAINING"/>
    <property type="match status" value="1"/>
</dbReference>
<dbReference type="VEuPathDB" id="FungiDB:AeMF1_003061"/>
<dbReference type="AlphaFoldDB" id="A0A6G0W8R8"/>
<dbReference type="Proteomes" id="UP000481153">
    <property type="component" value="Unassembled WGS sequence"/>
</dbReference>
<proteinExistence type="predicted"/>
<dbReference type="SUPFAM" id="SSF54695">
    <property type="entry name" value="POZ domain"/>
    <property type="match status" value="1"/>
</dbReference>
<reference evidence="3 4" key="1">
    <citation type="submission" date="2019-07" db="EMBL/GenBank/DDBJ databases">
        <title>Genomics analysis of Aphanomyces spp. identifies a new class of oomycete effector associated with host adaptation.</title>
        <authorList>
            <person name="Gaulin E."/>
        </authorList>
    </citation>
    <scope>NUCLEOTIDE SEQUENCE [LARGE SCALE GENOMIC DNA]</scope>
    <source>
        <strain evidence="3 4">ATCC 201684</strain>
    </source>
</reference>
<organism evidence="3 4">
    <name type="scientific">Aphanomyces euteiches</name>
    <dbReference type="NCBI Taxonomy" id="100861"/>
    <lineage>
        <taxon>Eukaryota</taxon>
        <taxon>Sar</taxon>
        <taxon>Stramenopiles</taxon>
        <taxon>Oomycota</taxon>
        <taxon>Saprolegniomycetes</taxon>
        <taxon>Saprolegniales</taxon>
        <taxon>Verrucalvaceae</taxon>
        <taxon>Aphanomyces</taxon>
    </lineage>
</organism>
<feature type="region of interest" description="Disordered" evidence="1">
    <location>
        <begin position="174"/>
        <end position="195"/>
    </location>
</feature>
<dbReference type="PROSITE" id="PS50097">
    <property type="entry name" value="BTB"/>
    <property type="match status" value="1"/>
</dbReference>
<dbReference type="InterPro" id="IPR011333">
    <property type="entry name" value="SKP1/BTB/POZ_sf"/>
</dbReference>
<evidence type="ECO:0000256" key="1">
    <source>
        <dbReference type="SAM" id="MobiDB-lite"/>
    </source>
</evidence>
<dbReference type="CDD" id="cd18316">
    <property type="entry name" value="BTB_POZ_KCTD-like"/>
    <property type="match status" value="1"/>
</dbReference>
<protein>
    <recommendedName>
        <fullName evidence="2">BTB domain-containing protein</fullName>
    </recommendedName>
</protein>
<feature type="compositionally biased region" description="Polar residues" evidence="1">
    <location>
        <begin position="175"/>
        <end position="187"/>
    </location>
</feature>
<gene>
    <name evidence="3" type="ORF">Ae201684_017553</name>
</gene>
<evidence type="ECO:0000313" key="3">
    <source>
        <dbReference type="EMBL" id="KAF0723586.1"/>
    </source>
</evidence>
<comment type="caution">
    <text evidence="3">The sequence shown here is derived from an EMBL/GenBank/DDBJ whole genome shotgun (WGS) entry which is preliminary data.</text>
</comment>
<dbReference type="Gene3D" id="3.30.710.10">
    <property type="entry name" value="Potassium Channel Kv1.1, Chain A"/>
    <property type="match status" value="1"/>
</dbReference>
<name>A0A6G0W8R8_9STRA</name>
<dbReference type="InterPro" id="IPR000210">
    <property type="entry name" value="BTB/POZ_dom"/>
</dbReference>